<dbReference type="Proteomes" id="UP000694865">
    <property type="component" value="Unplaced"/>
</dbReference>
<evidence type="ECO:0000256" key="4">
    <source>
        <dbReference type="ARBA" id="ARBA00022857"/>
    </source>
</evidence>
<dbReference type="InterPro" id="IPR036188">
    <property type="entry name" value="FAD/NAD-bd_sf"/>
</dbReference>
<evidence type="ECO:0000256" key="1">
    <source>
        <dbReference type="ARBA" id="ARBA00009183"/>
    </source>
</evidence>
<dbReference type="RefSeq" id="XP_002732919.1">
    <property type="nucleotide sequence ID" value="XM_002732873.1"/>
</dbReference>
<keyword evidence="5 6" id="KW-0560">Oxidoreductase</keyword>
<comment type="cofactor">
    <cofactor evidence="6">
        <name>FAD</name>
        <dbReference type="ChEBI" id="CHEBI:57692"/>
    </cofactor>
</comment>
<organism evidence="7 8">
    <name type="scientific">Saccoglossus kowalevskii</name>
    <name type="common">Acorn worm</name>
    <dbReference type="NCBI Taxonomy" id="10224"/>
    <lineage>
        <taxon>Eukaryota</taxon>
        <taxon>Metazoa</taxon>
        <taxon>Hemichordata</taxon>
        <taxon>Enteropneusta</taxon>
        <taxon>Harrimaniidae</taxon>
        <taxon>Saccoglossus</taxon>
    </lineage>
</organism>
<dbReference type="Gene3D" id="3.50.50.60">
    <property type="entry name" value="FAD/NAD(P)-binding domain"/>
    <property type="match status" value="1"/>
</dbReference>
<dbReference type="InterPro" id="IPR050346">
    <property type="entry name" value="FMO-like"/>
</dbReference>
<keyword evidence="7" id="KW-1185">Reference proteome</keyword>
<protein>
    <recommendedName>
        <fullName evidence="6">Flavin-containing monooxygenase</fullName>
        <ecNumber evidence="6">1.-.-.-</ecNumber>
    </recommendedName>
</protein>
<evidence type="ECO:0000313" key="8">
    <source>
        <dbReference type="RefSeq" id="XP_002732919.1"/>
    </source>
</evidence>
<dbReference type="InterPro" id="IPR020946">
    <property type="entry name" value="Flavin_mOase-like"/>
</dbReference>
<reference evidence="8" key="1">
    <citation type="submission" date="2025-08" db="UniProtKB">
        <authorList>
            <consortium name="RefSeq"/>
        </authorList>
    </citation>
    <scope>IDENTIFICATION</scope>
    <source>
        <tissue evidence="8">Testes</tissue>
    </source>
</reference>
<evidence type="ECO:0000256" key="6">
    <source>
        <dbReference type="RuleBase" id="RU361177"/>
    </source>
</evidence>
<keyword evidence="2 6" id="KW-0285">Flavoprotein</keyword>
<evidence type="ECO:0000256" key="3">
    <source>
        <dbReference type="ARBA" id="ARBA00022827"/>
    </source>
</evidence>
<evidence type="ECO:0000256" key="2">
    <source>
        <dbReference type="ARBA" id="ARBA00022630"/>
    </source>
</evidence>
<sequence length="338" mass="37963">MVKRVAVIGAGISGLVSIKCCLDEGLSPVCFEQGDEIGGIWAYHDEPCETNGAAIYESLVTNTCSEMTCFSDFPFPEETPVYLRHHLMKEYYNQYAEKFALYQFINFNTKVLKVTPTSNFCRTGQWVLNLQTGEQSNRSEVFDAVMCCTGLESSKNMPKYKGSETFEGLIMHSNCFKRGCDFREKTVIVVGDGNSAGDVASEVSRYAKQVYISMRDGTFVILRMGREAIPIDKMANKRILDCLPNSAKYYIAEKKILSQVDHDKLGLKSSKRLYKHRTMLTDDIANRIFCGAVKCRPVIKQLKKRSVEFVDGTIVDDVDAIICATGYNVTFPYIDIVA</sequence>
<name>A0ABM0GM18_SACKO</name>
<dbReference type="PANTHER" id="PTHR23023">
    <property type="entry name" value="DIMETHYLANILINE MONOOXYGENASE"/>
    <property type="match status" value="1"/>
</dbReference>
<keyword evidence="6" id="KW-0503">Monooxygenase</keyword>
<keyword evidence="3 6" id="KW-0274">FAD</keyword>
<keyword evidence="4" id="KW-0521">NADP</keyword>
<dbReference type="SUPFAM" id="SSF51905">
    <property type="entry name" value="FAD/NAD(P)-binding domain"/>
    <property type="match status" value="1"/>
</dbReference>
<comment type="similarity">
    <text evidence="1 6">Belongs to the FMO family.</text>
</comment>
<feature type="non-terminal residue" evidence="8">
    <location>
        <position position="338"/>
    </location>
</feature>
<dbReference type="GeneID" id="100374519"/>
<dbReference type="PRINTS" id="PR00370">
    <property type="entry name" value="FMOXYGENASE"/>
</dbReference>
<dbReference type="Pfam" id="PF00743">
    <property type="entry name" value="FMO-like"/>
    <property type="match status" value="1"/>
</dbReference>
<accession>A0ABM0GM18</accession>
<dbReference type="EC" id="1.-.-.-" evidence="6"/>
<gene>
    <name evidence="8" type="primary">LOC100374519</name>
</gene>
<evidence type="ECO:0000313" key="7">
    <source>
        <dbReference type="Proteomes" id="UP000694865"/>
    </source>
</evidence>
<dbReference type="PIRSF" id="PIRSF000332">
    <property type="entry name" value="FMO"/>
    <property type="match status" value="1"/>
</dbReference>
<dbReference type="InterPro" id="IPR000960">
    <property type="entry name" value="Flavin_mOase"/>
</dbReference>
<proteinExistence type="inferred from homology"/>
<evidence type="ECO:0000256" key="5">
    <source>
        <dbReference type="ARBA" id="ARBA00023002"/>
    </source>
</evidence>